<evidence type="ECO:0000256" key="6">
    <source>
        <dbReference type="ARBA" id="ARBA00022801"/>
    </source>
</evidence>
<sequence length="118" mass="12993">MAGYLTTHVLDTACGAPASGLRVALYRLSGESRVLLAELETNADGRTDRPILPEAEFATGQYELVFYAGEYLRRVGQAQDEPLFLDIVPIRFGISDPQAHYHVPLLLSPFGYSTYRGS</sequence>
<dbReference type="STRING" id="1185766.SAMN05216224_102529"/>
<feature type="domain" description="Transthyretin/hydroxyisourate hydrolase" evidence="8">
    <location>
        <begin position="5"/>
        <end position="117"/>
    </location>
</feature>
<evidence type="ECO:0000256" key="2">
    <source>
        <dbReference type="ARBA" id="ARBA00002704"/>
    </source>
</evidence>
<dbReference type="EMBL" id="JHEH01000004">
    <property type="protein sequence ID" value="KEP70862.1"/>
    <property type="molecule type" value="Genomic_DNA"/>
</dbReference>
<dbReference type="InterPro" id="IPR023416">
    <property type="entry name" value="Transthyretin/HIU_hydrolase_d"/>
</dbReference>
<evidence type="ECO:0000256" key="3">
    <source>
        <dbReference type="ARBA" id="ARBA00009850"/>
    </source>
</evidence>
<reference evidence="9 10" key="1">
    <citation type="submission" date="2014-03" db="EMBL/GenBank/DDBJ databases">
        <title>The draft genome sequence of Thioclava dalianensis DLFJ1-1.</title>
        <authorList>
            <person name="Lai Q."/>
            <person name="Shao Z."/>
        </authorList>
    </citation>
    <scope>NUCLEOTIDE SEQUENCE [LARGE SCALE GENOMIC DNA]</scope>
    <source>
        <strain evidence="9 10">DLFJ1-1</strain>
    </source>
</reference>
<dbReference type="FunFam" id="2.60.40.180:FF:000005">
    <property type="entry name" value="5-hydroxyisourate hydrolase"/>
    <property type="match status" value="1"/>
</dbReference>
<comment type="catalytic activity">
    <reaction evidence="1 7">
        <text>5-hydroxyisourate + H2O = 5-hydroxy-2-oxo-4-ureido-2,5-dihydro-1H-imidazole-5-carboxylate + H(+)</text>
        <dbReference type="Rhea" id="RHEA:23736"/>
        <dbReference type="ChEBI" id="CHEBI:15377"/>
        <dbReference type="ChEBI" id="CHEBI:15378"/>
        <dbReference type="ChEBI" id="CHEBI:18072"/>
        <dbReference type="ChEBI" id="CHEBI:58639"/>
        <dbReference type="EC" id="3.5.2.17"/>
    </reaction>
</comment>
<dbReference type="PANTHER" id="PTHR10395:SF7">
    <property type="entry name" value="5-HYDROXYISOURATE HYDROLASE"/>
    <property type="match status" value="1"/>
</dbReference>
<comment type="subunit">
    <text evidence="4 7">Homotetramer.</text>
</comment>
<accession>A0A074U860</accession>
<evidence type="ECO:0000259" key="8">
    <source>
        <dbReference type="Pfam" id="PF00576"/>
    </source>
</evidence>
<organism evidence="9 10">
    <name type="scientific">Thioclava dalianensis</name>
    <dbReference type="NCBI Taxonomy" id="1185766"/>
    <lineage>
        <taxon>Bacteria</taxon>
        <taxon>Pseudomonadati</taxon>
        <taxon>Pseudomonadota</taxon>
        <taxon>Alphaproteobacteria</taxon>
        <taxon>Rhodobacterales</taxon>
        <taxon>Paracoccaceae</taxon>
        <taxon>Thioclava</taxon>
    </lineage>
</organism>
<dbReference type="eggNOG" id="COG2351">
    <property type="taxonomic scope" value="Bacteria"/>
</dbReference>
<dbReference type="GO" id="GO:0006144">
    <property type="term" value="P:purine nucleobase metabolic process"/>
    <property type="evidence" value="ECO:0007669"/>
    <property type="project" value="UniProtKB-KW"/>
</dbReference>
<dbReference type="InterPro" id="IPR023419">
    <property type="entry name" value="Transthyretin_CS"/>
</dbReference>
<dbReference type="Proteomes" id="UP000027725">
    <property type="component" value="Unassembled WGS sequence"/>
</dbReference>
<dbReference type="PANTHER" id="PTHR10395">
    <property type="entry name" value="URICASE AND TRANSTHYRETIN-RELATED"/>
    <property type="match status" value="1"/>
</dbReference>
<evidence type="ECO:0000256" key="5">
    <source>
        <dbReference type="ARBA" id="ARBA00022631"/>
    </source>
</evidence>
<evidence type="ECO:0000256" key="4">
    <source>
        <dbReference type="ARBA" id="ARBA00011881"/>
    </source>
</evidence>
<dbReference type="InterPro" id="IPR014306">
    <property type="entry name" value="Hydroxyisourate_hydrolase"/>
</dbReference>
<dbReference type="RefSeq" id="WP_038063328.1">
    <property type="nucleotide sequence ID" value="NZ_FOVB01000002.1"/>
</dbReference>
<dbReference type="CDD" id="cd05822">
    <property type="entry name" value="TLP_HIUase"/>
    <property type="match status" value="1"/>
</dbReference>
<comment type="similarity">
    <text evidence="3 7">Belongs to the transthyretin family. 5-hydroxyisourate hydrolase subfamily.</text>
</comment>
<keyword evidence="10" id="KW-1185">Reference proteome</keyword>
<keyword evidence="6 7" id="KW-0378">Hydrolase</keyword>
<gene>
    <name evidence="9" type="ORF">DL1_13690</name>
</gene>
<comment type="caution">
    <text evidence="9">The sequence shown here is derived from an EMBL/GenBank/DDBJ whole genome shotgun (WGS) entry which is preliminary data.</text>
</comment>
<name>A0A074U860_9RHOB</name>
<comment type="function">
    <text evidence="2">Catalyzes the hydrolysis of 5-hydroxyisourate (HIU) to 2-oxo-4-hydroxy-4-carboxy-5-ureidoimidazoline (OHCU).</text>
</comment>
<protein>
    <recommendedName>
        <fullName evidence="7">5-hydroxyisourate hydrolase</fullName>
        <shortName evidence="7">HIU hydrolase</shortName>
        <shortName evidence="7">HIUHase</shortName>
        <ecNumber evidence="7">3.5.2.17</ecNumber>
    </recommendedName>
</protein>
<keyword evidence="5 7" id="KW-0659">Purine metabolism</keyword>
<dbReference type="OrthoDB" id="9792386at2"/>
<proteinExistence type="inferred from homology"/>
<dbReference type="PROSITE" id="PS00769">
    <property type="entry name" value="TRANSTHYRETIN_2"/>
    <property type="match status" value="1"/>
</dbReference>
<dbReference type="Pfam" id="PF00576">
    <property type="entry name" value="Transthyretin"/>
    <property type="match status" value="1"/>
</dbReference>
<dbReference type="GO" id="GO:0033971">
    <property type="term" value="F:hydroxyisourate hydrolase activity"/>
    <property type="evidence" value="ECO:0007669"/>
    <property type="project" value="UniProtKB-EC"/>
</dbReference>
<dbReference type="PROSITE" id="PS00768">
    <property type="entry name" value="TRANSTHYRETIN_1"/>
    <property type="match status" value="1"/>
</dbReference>
<dbReference type="EC" id="3.5.2.17" evidence="7"/>
<dbReference type="InterPro" id="IPR036817">
    <property type="entry name" value="Transthyretin/HIU_hydrolase_sf"/>
</dbReference>
<evidence type="ECO:0000313" key="9">
    <source>
        <dbReference type="EMBL" id="KEP70862.1"/>
    </source>
</evidence>
<dbReference type="AlphaFoldDB" id="A0A074U860"/>
<evidence type="ECO:0000256" key="7">
    <source>
        <dbReference type="RuleBase" id="RU361270"/>
    </source>
</evidence>
<dbReference type="SUPFAM" id="SSF49472">
    <property type="entry name" value="Transthyretin (synonym: prealbumin)"/>
    <property type="match status" value="1"/>
</dbReference>
<evidence type="ECO:0000313" key="10">
    <source>
        <dbReference type="Proteomes" id="UP000027725"/>
    </source>
</evidence>
<dbReference type="NCBIfam" id="TIGR02962">
    <property type="entry name" value="hdxy_isourate"/>
    <property type="match status" value="1"/>
</dbReference>
<dbReference type="InterPro" id="IPR023418">
    <property type="entry name" value="Thyroxine_BS"/>
</dbReference>
<evidence type="ECO:0000256" key="1">
    <source>
        <dbReference type="ARBA" id="ARBA00001043"/>
    </source>
</evidence>
<dbReference type="Gene3D" id="2.60.40.180">
    <property type="entry name" value="Transthyretin/hydroxyisourate hydrolase domain"/>
    <property type="match status" value="1"/>
</dbReference>